<accession>A0A964WS45</accession>
<dbReference type="AlphaFoldDB" id="A0A964WS45"/>
<evidence type="ECO:0000313" key="2">
    <source>
        <dbReference type="EMBL" id="MYZ46476.1"/>
    </source>
</evidence>
<comment type="caution">
    <text evidence="2">The sequence shown here is derived from an EMBL/GenBank/DDBJ whole genome shotgun (WGS) entry which is preliminary data.</text>
</comment>
<sequence length="242" mass="26927">MDLSSASFLASAIRLNNAGFRLLRTKPNEQVLSMLDFISRNHELLNLAANWVMVAIWVAYLQIFLLSFRRQTLPKLVINRAAGSSLDASCFVSNMSSEAIYIESVIVEIEAGEDKLACAVTDDLPIIENNAENRDPKLRTYQGALSPAQYTSLGKFDDLIGMVAGQTGQDHDQLKSAGDSIAVEITIVADYASESLLIGASRKFRARWQGDRWKLSAETPGTHQIRSRRERRRLYDTIAEMG</sequence>
<dbReference type="OrthoDB" id="7406133at2"/>
<organism evidence="2 3">
    <name type="scientific">Propylenella binzhouense</name>
    <dbReference type="NCBI Taxonomy" id="2555902"/>
    <lineage>
        <taxon>Bacteria</taxon>
        <taxon>Pseudomonadati</taxon>
        <taxon>Pseudomonadota</taxon>
        <taxon>Alphaproteobacteria</taxon>
        <taxon>Hyphomicrobiales</taxon>
        <taxon>Propylenellaceae</taxon>
        <taxon>Propylenella</taxon>
    </lineage>
</organism>
<protein>
    <submittedName>
        <fullName evidence="2">Uncharacterized protein</fullName>
    </submittedName>
</protein>
<evidence type="ECO:0000313" key="3">
    <source>
        <dbReference type="Proteomes" id="UP000773614"/>
    </source>
</evidence>
<name>A0A964WS45_9HYPH</name>
<evidence type="ECO:0000256" key="1">
    <source>
        <dbReference type="SAM" id="Phobius"/>
    </source>
</evidence>
<feature type="transmembrane region" description="Helical" evidence="1">
    <location>
        <begin position="49"/>
        <end position="68"/>
    </location>
</feature>
<dbReference type="RefSeq" id="WP_161138820.1">
    <property type="nucleotide sequence ID" value="NZ_SPKJ01000003.1"/>
</dbReference>
<keyword evidence="1" id="KW-0812">Transmembrane</keyword>
<gene>
    <name evidence="2" type="ORF">E4O86_01910</name>
</gene>
<keyword evidence="1" id="KW-1133">Transmembrane helix</keyword>
<keyword evidence="3" id="KW-1185">Reference proteome</keyword>
<proteinExistence type="predicted"/>
<keyword evidence="1" id="KW-0472">Membrane</keyword>
<dbReference type="EMBL" id="SPKJ01000003">
    <property type="protein sequence ID" value="MYZ46476.1"/>
    <property type="molecule type" value="Genomic_DNA"/>
</dbReference>
<dbReference type="Proteomes" id="UP000773614">
    <property type="component" value="Unassembled WGS sequence"/>
</dbReference>
<reference evidence="2" key="1">
    <citation type="submission" date="2019-03" db="EMBL/GenBank/DDBJ databases">
        <title>Afifella sp. nov., isolated from activated sludge.</title>
        <authorList>
            <person name="Li Q."/>
            <person name="Liu Y."/>
        </authorList>
    </citation>
    <scope>NUCLEOTIDE SEQUENCE</scope>
    <source>
        <strain evidence="2">L72</strain>
    </source>
</reference>